<dbReference type="AlphaFoldDB" id="A0AAE0CHT3"/>
<protein>
    <submittedName>
        <fullName evidence="3">Uncharacterized protein</fullName>
    </submittedName>
</protein>
<sequence length="101" mass="11312">MKWLDHQPDSSVVFLCFGSVVKCSATQLREIGLGLESSGYRFLWAMGSDSINHHEDILPEGFLDRTAEKGMICSWAPQVEVLAHKLTASNKITFPDQARLF</sequence>
<evidence type="ECO:0000313" key="4">
    <source>
        <dbReference type="Proteomes" id="UP001280121"/>
    </source>
</evidence>
<organism evidence="3 4">
    <name type="scientific">Dipteronia dyeriana</name>
    <dbReference type="NCBI Taxonomy" id="168575"/>
    <lineage>
        <taxon>Eukaryota</taxon>
        <taxon>Viridiplantae</taxon>
        <taxon>Streptophyta</taxon>
        <taxon>Embryophyta</taxon>
        <taxon>Tracheophyta</taxon>
        <taxon>Spermatophyta</taxon>
        <taxon>Magnoliopsida</taxon>
        <taxon>eudicotyledons</taxon>
        <taxon>Gunneridae</taxon>
        <taxon>Pentapetalae</taxon>
        <taxon>rosids</taxon>
        <taxon>malvids</taxon>
        <taxon>Sapindales</taxon>
        <taxon>Sapindaceae</taxon>
        <taxon>Hippocastanoideae</taxon>
        <taxon>Acereae</taxon>
        <taxon>Dipteronia</taxon>
    </lineage>
</organism>
<dbReference type="PANTHER" id="PTHR48048">
    <property type="entry name" value="GLYCOSYLTRANSFERASE"/>
    <property type="match status" value="1"/>
</dbReference>
<keyword evidence="4" id="KW-1185">Reference proteome</keyword>
<proteinExistence type="inferred from homology"/>
<dbReference type="PANTHER" id="PTHR48048:SF45">
    <property type="entry name" value="GLYCOSYLTRANSFERASE"/>
    <property type="match status" value="1"/>
</dbReference>
<comment type="similarity">
    <text evidence="1">Belongs to the UDP-glycosyltransferase family.</text>
</comment>
<accession>A0AAE0CHT3</accession>
<gene>
    <name evidence="3" type="ORF">Ddye_011900</name>
</gene>
<dbReference type="SUPFAM" id="SSF53756">
    <property type="entry name" value="UDP-Glycosyltransferase/glycogen phosphorylase"/>
    <property type="match status" value="1"/>
</dbReference>
<dbReference type="Pfam" id="PF00201">
    <property type="entry name" value="UDPGT"/>
    <property type="match status" value="1"/>
</dbReference>
<comment type="caution">
    <text evidence="3">The sequence shown here is derived from an EMBL/GenBank/DDBJ whole genome shotgun (WGS) entry which is preliminary data.</text>
</comment>
<name>A0AAE0CHT3_9ROSI</name>
<evidence type="ECO:0000256" key="2">
    <source>
        <dbReference type="ARBA" id="ARBA00022679"/>
    </source>
</evidence>
<keyword evidence="2" id="KW-0808">Transferase</keyword>
<dbReference type="Gene3D" id="3.40.50.2000">
    <property type="entry name" value="Glycogen Phosphorylase B"/>
    <property type="match status" value="1"/>
</dbReference>
<dbReference type="InterPro" id="IPR050481">
    <property type="entry name" value="UDP-glycosyltransf_plant"/>
</dbReference>
<dbReference type="InterPro" id="IPR002213">
    <property type="entry name" value="UDP_glucos_trans"/>
</dbReference>
<evidence type="ECO:0000256" key="1">
    <source>
        <dbReference type="ARBA" id="ARBA00009995"/>
    </source>
</evidence>
<dbReference type="EMBL" id="JANJYI010000004">
    <property type="protein sequence ID" value="KAK2652044.1"/>
    <property type="molecule type" value="Genomic_DNA"/>
</dbReference>
<reference evidence="3" key="1">
    <citation type="journal article" date="2023" name="Plant J.">
        <title>Genome sequences and population genomics provide insights into the demographic history, inbreeding, and mutation load of two 'living fossil' tree species of Dipteronia.</title>
        <authorList>
            <person name="Feng Y."/>
            <person name="Comes H.P."/>
            <person name="Chen J."/>
            <person name="Zhu S."/>
            <person name="Lu R."/>
            <person name="Zhang X."/>
            <person name="Li P."/>
            <person name="Qiu J."/>
            <person name="Olsen K.M."/>
            <person name="Qiu Y."/>
        </authorList>
    </citation>
    <scope>NUCLEOTIDE SEQUENCE</scope>
    <source>
        <strain evidence="3">KIB01</strain>
    </source>
</reference>
<dbReference type="GO" id="GO:0035251">
    <property type="term" value="F:UDP-glucosyltransferase activity"/>
    <property type="evidence" value="ECO:0007669"/>
    <property type="project" value="InterPro"/>
</dbReference>
<evidence type="ECO:0000313" key="3">
    <source>
        <dbReference type="EMBL" id="KAK2652044.1"/>
    </source>
</evidence>
<dbReference type="Proteomes" id="UP001280121">
    <property type="component" value="Unassembled WGS sequence"/>
</dbReference>